<proteinExistence type="predicted"/>
<name>A0ABQ2AI95_9BACT</name>
<protein>
    <recommendedName>
        <fullName evidence="3">Outer membrane protein beta-barrel domain-containing protein</fullName>
    </recommendedName>
</protein>
<accession>A0ABQ2AI95</accession>
<dbReference type="Proteomes" id="UP000637774">
    <property type="component" value="Unassembled WGS sequence"/>
</dbReference>
<organism evidence="1 2">
    <name type="scientific">Hymenobacter frigidus</name>
    <dbReference type="NCBI Taxonomy" id="1524095"/>
    <lineage>
        <taxon>Bacteria</taxon>
        <taxon>Pseudomonadati</taxon>
        <taxon>Bacteroidota</taxon>
        <taxon>Cytophagia</taxon>
        <taxon>Cytophagales</taxon>
        <taxon>Hymenobacteraceae</taxon>
        <taxon>Hymenobacter</taxon>
    </lineage>
</organism>
<reference evidence="2" key="1">
    <citation type="journal article" date="2019" name="Int. J. Syst. Evol. Microbiol.">
        <title>The Global Catalogue of Microorganisms (GCM) 10K type strain sequencing project: providing services to taxonomists for standard genome sequencing and annotation.</title>
        <authorList>
            <consortium name="The Broad Institute Genomics Platform"/>
            <consortium name="The Broad Institute Genome Sequencing Center for Infectious Disease"/>
            <person name="Wu L."/>
            <person name="Ma J."/>
        </authorList>
    </citation>
    <scope>NUCLEOTIDE SEQUENCE [LARGE SCALE GENOMIC DNA]</scope>
    <source>
        <strain evidence="2">CGMCC 1.14966</strain>
    </source>
</reference>
<sequence>MLSLQYMKHPYFWLLLPLLSWGSPARAQLSKFHGGLGAGLVQLHAVTQSANPNNAGLVTTDANLALLSLNLGFDAPLYQFGDGEQSLGISLNVAGGLMGTTRTDVDGLNAQFIVDLPQYATYRYGAKATKNSQKDFGVGVGLGYRFCKFILPFNSPSAMLEGVYATTRTDYFLRFSADLRPTNFYSPDPGGGPTEEIRIREFQVLLGYSF</sequence>
<dbReference type="EMBL" id="BMGY01000054">
    <property type="protein sequence ID" value="GGH90461.1"/>
    <property type="molecule type" value="Genomic_DNA"/>
</dbReference>
<gene>
    <name evidence="1" type="ORF">GCM10011495_36380</name>
</gene>
<keyword evidence="2" id="KW-1185">Reference proteome</keyword>
<evidence type="ECO:0000313" key="1">
    <source>
        <dbReference type="EMBL" id="GGH90461.1"/>
    </source>
</evidence>
<comment type="caution">
    <text evidence="1">The sequence shown here is derived from an EMBL/GenBank/DDBJ whole genome shotgun (WGS) entry which is preliminary data.</text>
</comment>
<evidence type="ECO:0008006" key="3">
    <source>
        <dbReference type="Google" id="ProtNLM"/>
    </source>
</evidence>
<evidence type="ECO:0000313" key="2">
    <source>
        <dbReference type="Proteomes" id="UP000637774"/>
    </source>
</evidence>